<keyword evidence="3" id="KW-1185">Reference proteome</keyword>
<dbReference type="InterPro" id="IPR009305">
    <property type="entry name" value="Mpo1-like"/>
</dbReference>
<evidence type="ECO:0000256" key="1">
    <source>
        <dbReference type="SAM" id="Phobius"/>
    </source>
</evidence>
<keyword evidence="1" id="KW-0472">Membrane</keyword>
<accession>A0A5C7HI64</accession>
<feature type="transmembrane region" description="Helical" evidence="1">
    <location>
        <begin position="90"/>
        <end position="113"/>
    </location>
</feature>
<evidence type="ECO:0000313" key="3">
    <source>
        <dbReference type="Proteomes" id="UP000323000"/>
    </source>
</evidence>
<dbReference type="OrthoDB" id="2124888at2759"/>
<feature type="transmembrane region" description="Helical" evidence="1">
    <location>
        <begin position="58"/>
        <end position="84"/>
    </location>
</feature>
<comment type="caution">
    <text evidence="2">The sequence shown here is derived from an EMBL/GenBank/DDBJ whole genome shotgun (WGS) entry which is preliminary data.</text>
</comment>
<dbReference type="Proteomes" id="UP000323000">
    <property type="component" value="Chromosome 8"/>
</dbReference>
<evidence type="ECO:0000313" key="2">
    <source>
        <dbReference type="EMBL" id="TXG56528.1"/>
    </source>
</evidence>
<proteinExistence type="predicted"/>
<keyword evidence="1" id="KW-1133">Transmembrane helix</keyword>
<dbReference type="GO" id="GO:0005783">
    <property type="term" value="C:endoplasmic reticulum"/>
    <property type="evidence" value="ECO:0007669"/>
    <property type="project" value="TreeGrafter"/>
</dbReference>
<dbReference type="PANTHER" id="PTHR28026">
    <property type="entry name" value="DUF962 DOMAIN PROTEIN (AFU_ORTHOLOGUE AFUA_8G05310)"/>
    <property type="match status" value="1"/>
</dbReference>
<dbReference type="Pfam" id="PF06127">
    <property type="entry name" value="Mpo1-like"/>
    <property type="match status" value="1"/>
</dbReference>
<protein>
    <submittedName>
        <fullName evidence="2">Uncharacterized protein</fullName>
    </submittedName>
</protein>
<gene>
    <name evidence="2" type="ORF">EZV62_017841</name>
</gene>
<reference evidence="3" key="1">
    <citation type="journal article" date="2019" name="Gigascience">
        <title>De novo genome assembly of the endangered Acer yangbiense, a plant species with extremely small populations endemic to Yunnan Province, China.</title>
        <authorList>
            <person name="Yang J."/>
            <person name="Wariss H.M."/>
            <person name="Tao L."/>
            <person name="Zhang R."/>
            <person name="Yun Q."/>
            <person name="Hollingsworth P."/>
            <person name="Dao Z."/>
            <person name="Luo G."/>
            <person name="Guo H."/>
            <person name="Ma Y."/>
            <person name="Sun W."/>
        </authorList>
    </citation>
    <scope>NUCLEOTIDE SEQUENCE [LARGE SCALE GENOMIC DNA]</scope>
    <source>
        <strain evidence="3">cv. Malutang</strain>
    </source>
</reference>
<dbReference type="GO" id="GO:0046521">
    <property type="term" value="P:sphingoid catabolic process"/>
    <property type="evidence" value="ECO:0007669"/>
    <property type="project" value="TreeGrafter"/>
</dbReference>
<sequence length="226" mass="26192">MGKFGLFDLEKHFAFYGSYHKNPVNIFIHMLFVWPILFTTLLILYFTPSLFNLPRLEFSLLGSDVVLVFNLGFLFTLIYSLFYVCLDVKAGSLAALLCVFCLVTSSFIANWLGFQLAWKVVLVSQLFCWTGQFIGHGVFEKRAPALLDNLVQAFLMAPFFVLLEVICFDFLILSSNMLFKHLLAMNHTQDFMKLLKQKLKLKSMNGKLQKKKEINEWQEMKRKLIS</sequence>
<dbReference type="EMBL" id="VAHF01000008">
    <property type="protein sequence ID" value="TXG56528.1"/>
    <property type="molecule type" value="Genomic_DNA"/>
</dbReference>
<organism evidence="2 3">
    <name type="scientific">Acer yangbiense</name>
    <dbReference type="NCBI Taxonomy" id="1000413"/>
    <lineage>
        <taxon>Eukaryota</taxon>
        <taxon>Viridiplantae</taxon>
        <taxon>Streptophyta</taxon>
        <taxon>Embryophyta</taxon>
        <taxon>Tracheophyta</taxon>
        <taxon>Spermatophyta</taxon>
        <taxon>Magnoliopsida</taxon>
        <taxon>eudicotyledons</taxon>
        <taxon>Gunneridae</taxon>
        <taxon>Pentapetalae</taxon>
        <taxon>rosids</taxon>
        <taxon>malvids</taxon>
        <taxon>Sapindales</taxon>
        <taxon>Sapindaceae</taxon>
        <taxon>Hippocastanoideae</taxon>
        <taxon>Acereae</taxon>
        <taxon>Acer</taxon>
    </lineage>
</organism>
<dbReference type="GO" id="GO:0016020">
    <property type="term" value="C:membrane"/>
    <property type="evidence" value="ECO:0007669"/>
    <property type="project" value="GOC"/>
</dbReference>
<dbReference type="PANTHER" id="PTHR28026:SF8">
    <property type="entry name" value="YGL010W-LIKE PROTEIN"/>
    <property type="match status" value="1"/>
</dbReference>
<feature type="transmembrane region" description="Helical" evidence="1">
    <location>
        <begin position="26"/>
        <end position="46"/>
    </location>
</feature>
<feature type="transmembrane region" description="Helical" evidence="1">
    <location>
        <begin position="151"/>
        <end position="173"/>
    </location>
</feature>
<name>A0A5C7HI64_9ROSI</name>
<dbReference type="AlphaFoldDB" id="A0A5C7HI64"/>
<keyword evidence="1" id="KW-0812">Transmembrane</keyword>